<dbReference type="Gene3D" id="3.40.50.1820">
    <property type="entry name" value="alpha/beta hydrolase"/>
    <property type="match status" value="1"/>
</dbReference>
<evidence type="ECO:0000256" key="3">
    <source>
        <dbReference type="SAM" id="SignalP"/>
    </source>
</evidence>
<dbReference type="InterPro" id="IPR029058">
    <property type="entry name" value="AB_hydrolase_fold"/>
</dbReference>
<feature type="signal peptide" evidence="3">
    <location>
        <begin position="1"/>
        <end position="26"/>
    </location>
</feature>
<dbReference type="InterPro" id="IPR049492">
    <property type="entry name" value="BD-FAE-like_dom"/>
</dbReference>
<feature type="chain" id="PRO_5045182023" evidence="3">
    <location>
        <begin position="27"/>
        <end position="291"/>
    </location>
</feature>
<evidence type="ECO:0000256" key="1">
    <source>
        <dbReference type="ARBA" id="ARBA00010515"/>
    </source>
</evidence>
<keyword evidence="2 5" id="KW-0378">Hydrolase</keyword>
<comment type="caution">
    <text evidence="5">The sequence shown here is derived from an EMBL/GenBank/DDBJ whole genome shotgun (WGS) entry which is preliminary data.</text>
</comment>
<evidence type="ECO:0000313" key="6">
    <source>
        <dbReference type="Proteomes" id="UP001596472"/>
    </source>
</evidence>
<keyword evidence="3" id="KW-0732">Signal</keyword>
<evidence type="ECO:0000256" key="2">
    <source>
        <dbReference type="ARBA" id="ARBA00022801"/>
    </source>
</evidence>
<dbReference type="SUPFAM" id="SSF53474">
    <property type="entry name" value="alpha/beta-Hydrolases"/>
    <property type="match status" value="1"/>
</dbReference>
<keyword evidence="6" id="KW-1185">Reference proteome</keyword>
<dbReference type="EMBL" id="JBHTBS010000005">
    <property type="protein sequence ID" value="MFC7337868.1"/>
    <property type="molecule type" value="Genomic_DNA"/>
</dbReference>
<evidence type="ECO:0000313" key="5">
    <source>
        <dbReference type="EMBL" id="MFC7337868.1"/>
    </source>
</evidence>
<dbReference type="RefSeq" id="WP_379712572.1">
    <property type="nucleotide sequence ID" value="NZ_JBHTBS010000005.1"/>
</dbReference>
<dbReference type="PANTHER" id="PTHR48081:SF30">
    <property type="entry name" value="ACETYL-HYDROLASE LIPR-RELATED"/>
    <property type="match status" value="1"/>
</dbReference>
<dbReference type="GO" id="GO:0016787">
    <property type="term" value="F:hydrolase activity"/>
    <property type="evidence" value="ECO:0007669"/>
    <property type="project" value="UniProtKB-KW"/>
</dbReference>
<gene>
    <name evidence="5" type="ORF">ACFQY0_11820</name>
</gene>
<comment type="similarity">
    <text evidence="1">Belongs to the 'GDXG' lipolytic enzyme family.</text>
</comment>
<proteinExistence type="inferred from homology"/>
<dbReference type="InterPro" id="IPR050300">
    <property type="entry name" value="GDXG_lipolytic_enzyme"/>
</dbReference>
<name>A0ABW2L8A2_9BACT</name>
<evidence type="ECO:0000259" key="4">
    <source>
        <dbReference type="Pfam" id="PF20434"/>
    </source>
</evidence>
<protein>
    <submittedName>
        <fullName evidence="5">Alpha/beta hydrolase</fullName>
    </submittedName>
</protein>
<dbReference type="PANTHER" id="PTHR48081">
    <property type="entry name" value="AB HYDROLASE SUPERFAMILY PROTEIN C4A8.06C"/>
    <property type="match status" value="1"/>
</dbReference>
<dbReference type="Pfam" id="PF20434">
    <property type="entry name" value="BD-FAE"/>
    <property type="match status" value="1"/>
</dbReference>
<reference evidence="6" key="1">
    <citation type="journal article" date="2019" name="Int. J. Syst. Evol. Microbiol.">
        <title>The Global Catalogue of Microorganisms (GCM) 10K type strain sequencing project: providing services to taxonomists for standard genome sequencing and annotation.</title>
        <authorList>
            <consortium name="The Broad Institute Genomics Platform"/>
            <consortium name="The Broad Institute Genome Sequencing Center for Infectious Disease"/>
            <person name="Wu L."/>
            <person name="Ma J."/>
        </authorList>
    </citation>
    <scope>NUCLEOTIDE SEQUENCE [LARGE SCALE GENOMIC DNA]</scope>
    <source>
        <strain evidence="6">CGMCC 4.1467</strain>
    </source>
</reference>
<sequence length="291" mass="31939">MKHLASTRLLSWISILSLAVLSPLTAADLKPDRTVTYKTIGDTKLQIEIFEPEDHKPGEKRPAIVFFFGGGWNGGSTKQFHQQAETLSELGMVAFCADYRVKSRNKTTPFECVKDGKSAIRWVREHAAELGVDPDKIVASGGSAGGHVASCTDLISGCEEEGENLEVSSRPNATILFNPVLDTTSKGYGATKFQADQQTVLSPCHQVKKDLAPTIVFHGTKDTTVPYENAERFTDLMKKAGNECTLIPVVDKGHGSFNSLAFRPKNDRADYDLTMTNSIEFLQTHGFLEKK</sequence>
<organism evidence="5 6">
    <name type="scientific">Haloferula chungangensis</name>
    <dbReference type="NCBI Taxonomy" id="1048331"/>
    <lineage>
        <taxon>Bacteria</taxon>
        <taxon>Pseudomonadati</taxon>
        <taxon>Verrucomicrobiota</taxon>
        <taxon>Verrucomicrobiia</taxon>
        <taxon>Verrucomicrobiales</taxon>
        <taxon>Verrucomicrobiaceae</taxon>
        <taxon>Haloferula</taxon>
    </lineage>
</organism>
<dbReference type="Proteomes" id="UP001596472">
    <property type="component" value="Unassembled WGS sequence"/>
</dbReference>
<accession>A0ABW2L8A2</accession>
<feature type="domain" description="BD-FAE-like" evidence="4">
    <location>
        <begin position="49"/>
        <end position="234"/>
    </location>
</feature>